<feature type="compositionally biased region" description="Basic and acidic residues" evidence="1">
    <location>
        <begin position="25"/>
        <end position="76"/>
    </location>
</feature>
<dbReference type="EMBL" id="FNNE01000006">
    <property type="protein sequence ID" value="SDX08454.1"/>
    <property type="molecule type" value="Genomic_DNA"/>
</dbReference>
<dbReference type="InterPro" id="IPR052563">
    <property type="entry name" value="FliK"/>
</dbReference>
<dbReference type="RefSeq" id="WP_091813454.1">
    <property type="nucleotide sequence ID" value="NZ_FNNE01000006.1"/>
</dbReference>
<feature type="region of interest" description="Disordered" evidence="1">
    <location>
        <begin position="1"/>
        <end position="120"/>
    </location>
</feature>
<dbReference type="Gene3D" id="3.30.750.140">
    <property type="match status" value="1"/>
</dbReference>
<sequence>MSGMVFPQSPAPEKAGQASEPRPSVAREKHSDSEFDSVSRQEQVNAERRLQMRRQERADRAERAAESKAQDTEVEQRQSAAAMADSGAREAEEGSPADGTPPATESAGADPGGQGTDDASDLASADLVVAPESPLVEVETDETAVFTFADLRSMAMSGEDAAAEVGPALTDRSLRKGGYAAQNPVMAGTAEVSGAKGLPGLTGGSFMETMALTPATSQGSDSGDLVAARLVPLSDQTTPASQLTAGGQKVAEQAAMLRGYATSIEVPVGHAEWGDKLVGKLTWLTANNMSSAEIHLTPPDMGPMEVRVQLNRDHQAAVTVHSANPVVRDQLELHSHRLRDMLSEQGIDLGRFEVADRGGQGSGQWSSRGDEDGSGRGGSSGLPGDDAGTEGAPADGGSVELAWKGELDLYA</sequence>
<evidence type="ECO:0000313" key="3">
    <source>
        <dbReference type="EMBL" id="SDX08454.1"/>
    </source>
</evidence>
<name>A0A1H2YUW4_9GAMM</name>
<dbReference type="STRING" id="488533.SAMN04487960_10669"/>
<gene>
    <name evidence="3" type="ORF">SAMN04487960_10669</name>
</gene>
<dbReference type="PANTHER" id="PTHR37533">
    <property type="entry name" value="FLAGELLAR HOOK-LENGTH CONTROL PROTEIN"/>
    <property type="match status" value="1"/>
</dbReference>
<organism evidence="3 4">
    <name type="scientific">Marinobacter mobilis</name>
    <dbReference type="NCBI Taxonomy" id="488533"/>
    <lineage>
        <taxon>Bacteria</taxon>
        <taxon>Pseudomonadati</taxon>
        <taxon>Pseudomonadota</taxon>
        <taxon>Gammaproteobacteria</taxon>
        <taxon>Pseudomonadales</taxon>
        <taxon>Marinobacteraceae</taxon>
        <taxon>Marinobacter</taxon>
    </lineage>
</organism>
<keyword evidence="3" id="KW-0282">Flagellum</keyword>
<evidence type="ECO:0000259" key="2">
    <source>
        <dbReference type="Pfam" id="PF02120"/>
    </source>
</evidence>
<keyword evidence="3" id="KW-0966">Cell projection</keyword>
<dbReference type="CDD" id="cd17470">
    <property type="entry name" value="T3SS_Flik_C"/>
    <property type="match status" value="1"/>
</dbReference>
<dbReference type="InterPro" id="IPR021136">
    <property type="entry name" value="Flagellar_hook_control-like_C"/>
</dbReference>
<dbReference type="Pfam" id="PF02120">
    <property type="entry name" value="Flg_hook"/>
    <property type="match status" value="1"/>
</dbReference>
<feature type="region of interest" description="Disordered" evidence="1">
    <location>
        <begin position="354"/>
        <end position="400"/>
    </location>
</feature>
<keyword evidence="3" id="KW-0969">Cilium</keyword>
<dbReference type="InterPro" id="IPR038610">
    <property type="entry name" value="FliK-like_C_sf"/>
</dbReference>
<reference evidence="3 4" key="1">
    <citation type="submission" date="2016-10" db="EMBL/GenBank/DDBJ databases">
        <authorList>
            <person name="de Groot N.N."/>
        </authorList>
    </citation>
    <scope>NUCLEOTIDE SEQUENCE [LARGE SCALE GENOMIC DNA]</scope>
    <source>
        <strain evidence="3 4">CGMCC 1.7059</strain>
    </source>
</reference>
<dbReference type="OrthoDB" id="1792985at2"/>
<dbReference type="PANTHER" id="PTHR37533:SF2">
    <property type="entry name" value="FLAGELLAR HOOK-LENGTH CONTROL PROTEIN"/>
    <property type="match status" value="1"/>
</dbReference>
<feature type="domain" description="Flagellar hook-length control protein-like C-terminal" evidence="2">
    <location>
        <begin position="281"/>
        <end position="361"/>
    </location>
</feature>
<dbReference type="Proteomes" id="UP000199675">
    <property type="component" value="Unassembled WGS sequence"/>
</dbReference>
<evidence type="ECO:0000313" key="4">
    <source>
        <dbReference type="Proteomes" id="UP000199675"/>
    </source>
</evidence>
<keyword evidence="4" id="KW-1185">Reference proteome</keyword>
<proteinExistence type="predicted"/>
<evidence type="ECO:0000256" key="1">
    <source>
        <dbReference type="SAM" id="MobiDB-lite"/>
    </source>
</evidence>
<protein>
    <submittedName>
        <fullName evidence="3">Flagellar hook-length control protein FliK</fullName>
    </submittedName>
</protein>
<accession>A0A1H2YUW4</accession>
<dbReference type="AlphaFoldDB" id="A0A1H2YUW4"/>